<reference evidence="6" key="1">
    <citation type="journal article" date="2018" name="Nat. Microbiol.">
        <title>Leveraging single-cell genomics to expand the fungal tree of life.</title>
        <authorList>
            <person name="Ahrendt S.R."/>
            <person name="Quandt C.A."/>
            <person name="Ciobanu D."/>
            <person name="Clum A."/>
            <person name="Salamov A."/>
            <person name="Andreopoulos B."/>
            <person name="Cheng J.F."/>
            <person name="Woyke T."/>
            <person name="Pelin A."/>
            <person name="Henrissat B."/>
            <person name="Reynolds N.K."/>
            <person name="Benny G.L."/>
            <person name="Smith M.E."/>
            <person name="James T.Y."/>
            <person name="Grigoriev I.V."/>
        </authorList>
    </citation>
    <scope>NUCLEOTIDE SEQUENCE [LARGE SCALE GENOMIC DNA]</scope>
</reference>
<feature type="domain" description="MSL3 chromodomain-like" evidence="4">
    <location>
        <begin position="10"/>
        <end position="83"/>
    </location>
</feature>
<feature type="compositionally biased region" description="Polar residues" evidence="3">
    <location>
        <begin position="77"/>
        <end position="92"/>
    </location>
</feature>
<dbReference type="InterPro" id="IPR053820">
    <property type="entry name" value="MSL3_chromo-like"/>
</dbReference>
<dbReference type="GO" id="GO:0005634">
    <property type="term" value="C:nucleus"/>
    <property type="evidence" value="ECO:0007669"/>
    <property type="project" value="InterPro"/>
</dbReference>
<protein>
    <recommendedName>
        <fullName evidence="2">Chromatin modification-related protein EAF3</fullName>
    </recommendedName>
</protein>
<feature type="non-terminal residue" evidence="5">
    <location>
        <position position="118"/>
    </location>
</feature>
<dbReference type="AlphaFoldDB" id="A0A4V1IPZ8"/>
<evidence type="ECO:0000313" key="5">
    <source>
        <dbReference type="EMBL" id="RKO84807.1"/>
    </source>
</evidence>
<dbReference type="Proteomes" id="UP000269721">
    <property type="component" value="Unassembled WGS sequence"/>
</dbReference>
<gene>
    <name evidence="5" type="ORF">BDK51DRAFT_34709</name>
</gene>
<keyword evidence="6" id="KW-1185">Reference proteome</keyword>
<dbReference type="PANTHER" id="PTHR10880">
    <property type="entry name" value="MORTALITY FACTOR 4-LIKE PROTEIN"/>
    <property type="match status" value="1"/>
</dbReference>
<name>A0A4V1IPZ8_9FUNG</name>
<dbReference type="GO" id="GO:0006325">
    <property type="term" value="P:chromatin organization"/>
    <property type="evidence" value="ECO:0007669"/>
    <property type="project" value="InterPro"/>
</dbReference>
<feature type="region of interest" description="Disordered" evidence="3">
    <location>
        <begin position="72"/>
        <end position="118"/>
    </location>
</feature>
<dbReference type="PANTHER" id="PTHR10880:SF15">
    <property type="entry name" value="MSL COMPLEX SUBUNIT 3"/>
    <property type="match status" value="1"/>
</dbReference>
<evidence type="ECO:0000259" key="4">
    <source>
        <dbReference type="Pfam" id="PF22732"/>
    </source>
</evidence>
<proteinExistence type="inferred from homology"/>
<evidence type="ECO:0000313" key="6">
    <source>
        <dbReference type="Proteomes" id="UP000269721"/>
    </source>
</evidence>
<dbReference type="GO" id="GO:0006355">
    <property type="term" value="P:regulation of DNA-templated transcription"/>
    <property type="evidence" value="ECO:0007669"/>
    <property type="project" value="InterPro"/>
</dbReference>
<dbReference type="OrthoDB" id="124855at2759"/>
<evidence type="ECO:0000256" key="3">
    <source>
        <dbReference type="SAM" id="MobiDB-lite"/>
    </source>
</evidence>
<organism evidence="5 6">
    <name type="scientific">Blyttiomyces helicus</name>
    <dbReference type="NCBI Taxonomy" id="388810"/>
    <lineage>
        <taxon>Eukaryota</taxon>
        <taxon>Fungi</taxon>
        <taxon>Fungi incertae sedis</taxon>
        <taxon>Chytridiomycota</taxon>
        <taxon>Chytridiomycota incertae sedis</taxon>
        <taxon>Chytridiomycetes</taxon>
        <taxon>Chytridiomycetes incertae sedis</taxon>
        <taxon>Blyttiomyces</taxon>
    </lineage>
</organism>
<dbReference type="SUPFAM" id="SSF54160">
    <property type="entry name" value="Chromo domain-like"/>
    <property type="match status" value="1"/>
</dbReference>
<sequence length="118" mass="13681">MATKTEEPAFSENETVLCFHGPLMYEAKILKIEYRKSEDSPDVLTPYYRVHYRGWKKNWDEWVPESRVLKFTDENQKQQSEIEASLSPTKTKPSGKAGGDKRKMSVGGPKKKRKESVR</sequence>
<evidence type="ECO:0000256" key="2">
    <source>
        <dbReference type="ARBA" id="ARBA00018505"/>
    </source>
</evidence>
<dbReference type="GO" id="GO:0000123">
    <property type="term" value="C:histone acetyltransferase complex"/>
    <property type="evidence" value="ECO:0007669"/>
    <property type="project" value="TreeGrafter"/>
</dbReference>
<dbReference type="EMBL" id="KZ999715">
    <property type="protein sequence ID" value="RKO84807.1"/>
    <property type="molecule type" value="Genomic_DNA"/>
</dbReference>
<dbReference type="InterPro" id="IPR008676">
    <property type="entry name" value="MRG"/>
</dbReference>
<dbReference type="Gene3D" id="2.30.30.140">
    <property type="match status" value="1"/>
</dbReference>
<dbReference type="Pfam" id="PF22732">
    <property type="entry name" value="MSL3_chromo-like"/>
    <property type="match status" value="1"/>
</dbReference>
<feature type="compositionally biased region" description="Basic residues" evidence="3">
    <location>
        <begin position="109"/>
        <end position="118"/>
    </location>
</feature>
<dbReference type="CDD" id="cd18983">
    <property type="entry name" value="CBD_MSL3_like"/>
    <property type="match status" value="1"/>
</dbReference>
<comment type="similarity">
    <text evidence="1">Belongs to the MRG family.</text>
</comment>
<evidence type="ECO:0000256" key="1">
    <source>
        <dbReference type="ARBA" id="ARBA00009093"/>
    </source>
</evidence>
<dbReference type="InterPro" id="IPR016197">
    <property type="entry name" value="Chromo-like_dom_sf"/>
</dbReference>
<accession>A0A4V1IPZ8</accession>